<evidence type="ECO:0000313" key="1">
    <source>
        <dbReference type="EMBL" id="RAJ24851.1"/>
    </source>
</evidence>
<comment type="caution">
    <text evidence="1">The sequence shown here is derived from an EMBL/GenBank/DDBJ whole genome shotgun (WGS) entry which is preliminary data.</text>
</comment>
<evidence type="ECO:0000313" key="2">
    <source>
        <dbReference type="Proteomes" id="UP000248987"/>
    </source>
</evidence>
<dbReference type="Gene3D" id="2.170.120.40">
    <property type="entry name" value="YbbR-like domain"/>
    <property type="match status" value="1"/>
</dbReference>
<proteinExistence type="predicted"/>
<organism evidence="1 2">
    <name type="scientific">Gelidibacter algens</name>
    <dbReference type="NCBI Taxonomy" id="49280"/>
    <lineage>
        <taxon>Bacteria</taxon>
        <taxon>Pseudomonadati</taxon>
        <taxon>Bacteroidota</taxon>
        <taxon>Flavobacteriia</taxon>
        <taxon>Flavobacteriales</taxon>
        <taxon>Flavobacteriaceae</taxon>
        <taxon>Gelidibacter</taxon>
    </lineage>
</organism>
<dbReference type="InterPro" id="IPR053154">
    <property type="entry name" value="c-di-AMP_regulator"/>
</dbReference>
<dbReference type="PANTHER" id="PTHR37804:SF1">
    <property type="entry name" value="CDAA REGULATORY PROTEIN CDAR"/>
    <property type="match status" value="1"/>
</dbReference>
<evidence type="ECO:0008006" key="3">
    <source>
        <dbReference type="Google" id="ProtNLM"/>
    </source>
</evidence>
<dbReference type="Proteomes" id="UP000248987">
    <property type="component" value="Unassembled WGS sequence"/>
</dbReference>
<dbReference type="EMBL" id="QLLQ01000005">
    <property type="protein sequence ID" value="RAJ24851.1"/>
    <property type="molecule type" value="Genomic_DNA"/>
</dbReference>
<name>A0A327S7H8_9FLAO</name>
<dbReference type="AlphaFoldDB" id="A0A327S7H8"/>
<reference evidence="1 2" key="1">
    <citation type="submission" date="2018-06" db="EMBL/GenBank/DDBJ databases">
        <title>Genomic Encyclopedia of Archaeal and Bacterial Type Strains, Phase II (KMG-II): from individual species to whole genera.</title>
        <authorList>
            <person name="Goeker M."/>
        </authorList>
    </citation>
    <scope>NUCLEOTIDE SEQUENCE [LARGE SCALE GENOMIC DNA]</scope>
    <source>
        <strain evidence="1 2">DSM 12408</strain>
    </source>
</reference>
<dbReference type="RefSeq" id="WP_111625857.1">
    <property type="nucleotide sequence ID" value="NZ_QLLQ01000005.1"/>
</dbReference>
<keyword evidence="2" id="KW-1185">Reference proteome</keyword>
<accession>A0A327S7H8</accession>
<gene>
    <name evidence="1" type="ORF">LX77_01850</name>
</gene>
<sequence length="322" mass="36947">MFNKLKATLSKSIKSRKLNVFGLFFLLSFCFWALTKLSKSYTETITFEIVYKNLPEQHHVDIDSSKKIKVGVKAYGFNLLKYYFFTPKFQIDFKSDVAVKNKIYVWDARQNATKINEKFKNSIEVISVQPDTIRFPYQALAVKKVPVITDISIAYASGYDTSSTIKVIPDSVRIIGSEKLIAKIKEVTTKKVELKDINSNIEKSLEIEMTDLLKQLKISDRNVIIKGQVEKFTEGTFNVPVTIINLPADTNINYFPKTIPVAYSLSLANFKLVKPSDFRIECDYKDINNTEKTFLIPKLVKVPEIVKSARLKQHKVEFILMQ</sequence>
<protein>
    <recommendedName>
        <fullName evidence="3">YbbR-like protein</fullName>
    </recommendedName>
</protein>
<dbReference type="PANTHER" id="PTHR37804">
    <property type="entry name" value="CDAA REGULATORY PROTEIN CDAR"/>
    <property type="match status" value="1"/>
</dbReference>